<protein>
    <submittedName>
        <fullName evidence="2">Uncharacterized protein</fullName>
    </submittedName>
</protein>
<evidence type="ECO:0000256" key="1">
    <source>
        <dbReference type="SAM" id="Phobius"/>
    </source>
</evidence>
<dbReference type="EMBL" id="AQPX01000036">
    <property type="protein sequence ID" value="EON70371.1"/>
    <property type="molecule type" value="Genomic_DNA"/>
</dbReference>
<dbReference type="OrthoDB" id="2063080at2"/>
<dbReference type="AlphaFoldDB" id="R7Z8T6"/>
<sequence>MKGLSITSLVLSIIFFCIGFYRLVFYSNPESFDRDSSNAWVGGDAYNYIINGTQATAYFVLFAAFFIAFVLLKIALEMQETIESSLRESLRESNRKLIAEYKSINDKE</sequence>
<dbReference type="eggNOG" id="ENOG5033FFR">
    <property type="taxonomic scope" value="Bacteria"/>
</dbReference>
<keyword evidence="1" id="KW-0472">Membrane</keyword>
<dbReference type="PATRIC" id="fig|1285586.5.peg.4524"/>
<dbReference type="HOGENOM" id="CLU_160482_1_0_9"/>
<proteinExistence type="predicted"/>
<keyword evidence="1" id="KW-1133">Transmembrane helix</keyword>
<dbReference type="Proteomes" id="UP000013911">
    <property type="component" value="Unassembled WGS sequence"/>
</dbReference>
<accession>R7Z8T6</accession>
<evidence type="ECO:0000313" key="2">
    <source>
        <dbReference type="EMBL" id="EON70371.1"/>
    </source>
</evidence>
<name>R7Z8T6_LYSSH</name>
<reference evidence="2 3" key="1">
    <citation type="submission" date="2013-04" db="EMBL/GenBank/DDBJ databases">
        <title>Draft genome of the heavy metal tolerant bacterium Lysinibacillus sphaericus strain OT4b.31.</title>
        <authorList>
            <person name="Pena-Montenegro T.D."/>
            <person name="Dussan J."/>
        </authorList>
    </citation>
    <scope>NUCLEOTIDE SEQUENCE [LARGE SCALE GENOMIC DNA]</scope>
    <source>
        <strain evidence="2 3">OT4b.31</strain>
    </source>
</reference>
<comment type="caution">
    <text evidence="2">The sequence shown here is derived from an EMBL/GenBank/DDBJ whole genome shotgun (WGS) entry which is preliminary data.</text>
</comment>
<feature type="transmembrane region" description="Helical" evidence="1">
    <location>
        <begin position="45"/>
        <end position="72"/>
    </location>
</feature>
<organism evidence="2 3">
    <name type="scientific">Lysinibacillus sphaericus OT4b.31</name>
    <dbReference type="NCBI Taxonomy" id="1285586"/>
    <lineage>
        <taxon>Bacteria</taxon>
        <taxon>Bacillati</taxon>
        <taxon>Bacillota</taxon>
        <taxon>Bacilli</taxon>
        <taxon>Bacillales</taxon>
        <taxon>Bacillaceae</taxon>
        <taxon>Lysinibacillus</taxon>
    </lineage>
</organism>
<gene>
    <name evidence="2" type="ORF">H131_21707</name>
</gene>
<keyword evidence="1" id="KW-0812">Transmembrane</keyword>
<evidence type="ECO:0000313" key="3">
    <source>
        <dbReference type="Proteomes" id="UP000013911"/>
    </source>
</evidence>
<feature type="transmembrane region" description="Helical" evidence="1">
    <location>
        <begin position="7"/>
        <end position="25"/>
    </location>
</feature>
<dbReference type="RefSeq" id="WP_010861240.1">
    <property type="nucleotide sequence ID" value="NZ_KB933411.1"/>
</dbReference>